<comment type="caution">
    <text evidence="2">The sequence shown here is derived from an EMBL/GenBank/DDBJ whole genome shotgun (WGS) entry which is preliminary data.</text>
</comment>
<feature type="region of interest" description="Disordered" evidence="1">
    <location>
        <begin position="17"/>
        <end position="46"/>
    </location>
</feature>
<protein>
    <submittedName>
        <fullName evidence="2">Uncharacterized protein</fullName>
    </submittedName>
</protein>
<reference evidence="2" key="1">
    <citation type="journal article" date="2022" name="bioRxiv">
        <title>Sequencing and chromosome-scale assembly of the giantPleurodeles waltlgenome.</title>
        <authorList>
            <person name="Brown T."/>
            <person name="Elewa A."/>
            <person name="Iarovenko S."/>
            <person name="Subramanian E."/>
            <person name="Araus A.J."/>
            <person name="Petzold A."/>
            <person name="Susuki M."/>
            <person name="Suzuki K.-i.T."/>
            <person name="Hayashi T."/>
            <person name="Toyoda A."/>
            <person name="Oliveira C."/>
            <person name="Osipova E."/>
            <person name="Leigh N.D."/>
            <person name="Simon A."/>
            <person name="Yun M.H."/>
        </authorList>
    </citation>
    <scope>NUCLEOTIDE SEQUENCE</scope>
    <source>
        <strain evidence="2">20211129_DDA</strain>
        <tissue evidence="2">Liver</tissue>
    </source>
</reference>
<sequence>MTRTRPKMCFLVCPQSLEGSNPEVTRSSRCAQASSTEDSAPGDRQAPVVVLPWHGREEKRLTMCRRCAVRRITAAP</sequence>
<dbReference type="EMBL" id="JANPWB010000014">
    <property type="protein sequence ID" value="KAJ1097489.1"/>
    <property type="molecule type" value="Genomic_DNA"/>
</dbReference>
<proteinExistence type="predicted"/>
<evidence type="ECO:0000313" key="2">
    <source>
        <dbReference type="EMBL" id="KAJ1097489.1"/>
    </source>
</evidence>
<name>A0AAV7M4E9_PLEWA</name>
<dbReference type="Proteomes" id="UP001066276">
    <property type="component" value="Chromosome 10"/>
</dbReference>
<evidence type="ECO:0000256" key="1">
    <source>
        <dbReference type="SAM" id="MobiDB-lite"/>
    </source>
</evidence>
<organism evidence="2 3">
    <name type="scientific">Pleurodeles waltl</name>
    <name type="common">Iberian ribbed newt</name>
    <dbReference type="NCBI Taxonomy" id="8319"/>
    <lineage>
        <taxon>Eukaryota</taxon>
        <taxon>Metazoa</taxon>
        <taxon>Chordata</taxon>
        <taxon>Craniata</taxon>
        <taxon>Vertebrata</taxon>
        <taxon>Euteleostomi</taxon>
        <taxon>Amphibia</taxon>
        <taxon>Batrachia</taxon>
        <taxon>Caudata</taxon>
        <taxon>Salamandroidea</taxon>
        <taxon>Salamandridae</taxon>
        <taxon>Pleurodelinae</taxon>
        <taxon>Pleurodeles</taxon>
    </lineage>
</organism>
<evidence type="ECO:0000313" key="3">
    <source>
        <dbReference type="Proteomes" id="UP001066276"/>
    </source>
</evidence>
<gene>
    <name evidence="2" type="ORF">NDU88_002607</name>
</gene>
<dbReference type="AlphaFoldDB" id="A0AAV7M4E9"/>
<accession>A0AAV7M4E9</accession>
<keyword evidence="3" id="KW-1185">Reference proteome</keyword>
<feature type="compositionally biased region" description="Polar residues" evidence="1">
    <location>
        <begin position="17"/>
        <end position="38"/>
    </location>
</feature>